<keyword evidence="2" id="KW-0689">Ribosomal protein</keyword>
<dbReference type="Gene3D" id="3.30.420.80">
    <property type="entry name" value="Ribosomal protein S11"/>
    <property type="match status" value="1"/>
</dbReference>
<evidence type="ECO:0000256" key="3">
    <source>
        <dbReference type="ARBA" id="ARBA00023274"/>
    </source>
</evidence>
<dbReference type="GO" id="GO:0003735">
    <property type="term" value="F:structural constituent of ribosome"/>
    <property type="evidence" value="ECO:0007669"/>
    <property type="project" value="InterPro"/>
</dbReference>
<dbReference type="GO" id="GO:1990904">
    <property type="term" value="C:ribonucleoprotein complex"/>
    <property type="evidence" value="ECO:0007669"/>
    <property type="project" value="UniProtKB-KW"/>
</dbReference>
<keyword evidence="5" id="KW-1185">Reference proteome</keyword>
<dbReference type="EMBL" id="JAACJN010000001">
    <property type="protein sequence ID" value="KAF5393562.1"/>
    <property type="molecule type" value="Genomic_DNA"/>
</dbReference>
<dbReference type="InterPro" id="IPR036967">
    <property type="entry name" value="Ribosomal_uS11_sf"/>
</dbReference>
<evidence type="ECO:0000313" key="5">
    <source>
        <dbReference type="Proteomes" id="UP000518752"/>
    </source>
</evidence>
<comment type="similarity">
    <text evidence="1">Belongs to the universal ribosomal protein uS11 family.</text>
</comment>
<dbReference type="GO" id="GO:0005840">
    <property type="term" value="C:ribosome"/>
    <property type="evidence" value="ECO:0007669"/>
    <property type="project" value="UniProtKB-KW"/>
</dbReference>
<keyword evidence="3" id="KW-0687">Ribonucleoprotein</keyword>
<dbReference type="InterPro" id="IPR001971">
    <property type="entry name" value="Ribosomal_uS11"/>
</dbReference>
<dbReference type="HAMAP" id="MF_01310">
    <property type="entry name" value="Ribosomal_uS11"/>
    <property type="match status" value="1"/>
</dbReference>
<organism evidence="4 5">
    <name type="scientific">Collybiopsis confluens</name>
    <dbReference type="NCBI Taxonomy" id="2823264"/>
    <lineage>
        <taxon>Eukaryota</taxon>
        <taxon>Fungi</taxon>
        <taxon>Dikarya</taxon>
        <taxon>Basidiomycota</taxon>
        <taxon>Agaricomycotina</taxon>
        <taxon>Agaricomycetes</taxon>
        <taxon>Agaricomycetidae</taxon>
        <taxon>Agaricales</taxon>
        <taxon>Marasmiineae</taxon>
        <taxon>Omphalotaceae</taxon>
        <taxon>Collybiopsis</taxon>
    </lineage>
</organism>
<dbReference type="SUPFAM" id="SSF53137">
    <property type="entry name" value="Translational machinery components"/>
    <property type="match status" value="1"/>
</dbReference>
<dbReference type="PANTHER" id="PTHR11759">
    <property type="entry name" value="40S RIBOSOMAL PROTEIN S14/30S RIBOSOMAL PROTEIN S11"/>
    <property type="match status" value="1"/>
</dbReference>
<evidence type="ECO:0000256" key="1">
    <source>
        <dbReference type="ARBA" id="ARBA00006194"/>
    </source>
</evidence>
<protein>
    <recommendedName>
        <fullName evidence="6">Translational machinery component</fullName>
    </recommendedName>
</protein>
<name>A0A8H5MGY1_9AGAR</name>
<gene>
    <name evidence="4" type="ORF">D9757_000233</name>
</gene>
<dbReference type="OrthoDB" id="1654884at2759"/>
<dbReference type="Pfam" id="PF00411">
    <property type="entry name" value="Ribosomal_S11"/>
    <property type="match status" value="1"/>
</dbReference>
<evidence type="ECO:0000313" key="4">
    <source>
        <dbReference type="EMBL" id="KAF5393562.1"/>
    </source>
</evidence>
<accession>A0A8H5MGY1</accession>
<dbReference type="AlphaFoldDB" id="A0A8H5MGY1"/>
<reference evidence="4 5" key="1">
    <citation type="journal article" date="2020" name="ISME J.">
        <title>Uncovering the hidden diversity of litter-decomposition mechanisms in mushroom-forming fungi.</title>
        <authorList>
            <person name="Floudas D."/>
            <person name="Bentzer J."/>
            <person name="Ahren D."/>
            <person name="Johansson T."/>
            <person name="Persson P."/>
            <person name="Tunlid A."/>
        </authorList>
    </citation>
    <scope>NUCLEOTIDE SEQUENCE [LARGE SCALE GENOMIC DNA]</scope>
    <source>
        <strain evidence="4 5">CBS 406.79</strain>
    </source>
</reference>
<comment type="caution">
    <text evidence="4">The sequence shown here is derived from an EMBL/GenBank/DDBJ whole genome shotgun (WGS) entry which is preliminary data.</text>
</comment>
<proteinExistence type="inferred from homology"/>
<dbReference type="GO" id="GO:0006412">
    <property type="term" value="P:translation"/>
    <property type="evidence" value="ECO:0007669"/>
    <property type="project" value="InterPro"/>
</dbReference>
<sequence length="197" mass="21235">MLSSLRAPVQQTLKRVGGYAGYSTQQHFAAQSKFLVGLDGAPPTAEGGYTLPPPSLGPNKTAPTLAPLDSLPSGMSHHKLHCHSTRNNTITTFTDPNGMPIAWFSGGSCGFKKGQRASYEAGYQCAVRMFRRIEQTAAQKGSISLALYFKGFGQGREAMQKALLTSEGVNVKGLIHIVGDRTQIKIGGTRSKKRRRL</sequence>
<evidence type="ECO:0000256" key="2">
    <source>
        <dbReference type="ARBA" id="ARBA00022980"/>
    </source>
</evidence>
<dbReference type="Proteomes" id="UP000518752">
    <property type="component" value="Unassembled WGS sequence"/>
</dbReference>
<evidence type="ECO:0008006" key="6">
    <source>
        <dbReference type="Google" id="ProtNLM"/>
    </source>
</evidence>